<keyword evidence="5 9" id="KW-0812">Transmembrane</keyword>
<name>A0A7X1C890_9LIST</name>
<accession>A0A7X1C890</accession>
<evidence type="ECO:0000313" key="13">
    <source>
        <dbReference type="Proteomes" id="UP000561617"/>
    </source>
</evidence>
<feature type="transmembrane region" description="Helical" evidence="9">
    <location>
        <begin position="376"/>
        <end position="396"/>
    </location>
</feature>
<evidence type="ECO:0000259" key="10">
    <source>
        <dbReference type="PROSITE" id="PS51105"/>
    </source>
</evidence>
<dbReference type="GO" id="GO:0008982">
    <property type="term" value="F:protein-N(PI)-phosphohistidine-sugar phosphotransferase activity"/>
    <property type="evidence" value="ECO:0007669"/>
    <property type="project" value="UniProtKB-UniRule"/>
</dbReference>
<dbReference type="EMBL" id="JAASTW010000003">
    <property type="protein sequence ID" value="MBC1488027.1"/>
    <property type="molecule type" value="Genomic_DNA"/>
</dbReference>
<dbReference type="Pfam" id="PF02378">
    <property type="entry name" value="PTS_EIIC"/>
    <property type="match status" value="1"/>
</dbReference>
<evidence type="ECO:0000313" key="14">
    <source>
        <dbReference type="Proteomes" id="UP000587800"/>
    </source>
</evidence>
<dbReference type="PIRSF" id="PIRSF006351">
    <property type="entry name" value="PTS_EIIC-Cellobiose"/>
    <property type="match status" value="1"/>
</dbReference>
<evidence type="ECO:0000256" key="5">
    <source>
        <dbReference type="ARBA" id="ARBA00022692"/>
    </source>
</evidence>
<protein>
    <recommendedName>
        <fullName evidence="8">Permease IIC component</fullName>
    </recommendedName>
</protein>
<feature type="domain" description="PTS EIIC type-3" evidence="10">
    <location>
        <begin position="4"/>
        <end position="422"/>
    </location>
</feature>
<dbReference type="GO" id="GO:1901264">
    <property type="term" value="P:carbohydrate derivative transport"/>
    <property type="evidence" value="ECO:0007669"/>
    <property type="project" value="TreeGrafter"/>
</dbReference>
<proteinExistence type="predicted"/>
<evidence type="ECO:0000256" key="8">
    <source>
        <dbReference type="PIRNR" id="PIRNR006351"/>
    </source>
</evidence>
<comment type="subcellular location">
    <subcellularLocation>
        <location evidence="1">Cell membrane</location>
        <topology evidence="1">Multi-pass membrane protein</topology>
    </subcellularLocation>
</comment>
<dbReference type="AlphaFoldDB" id="A0A7X1C890"/>
<dbReference type="InterPro" id="IPR004796">
    <property type="entry name" value="PTS_IIC_cello"/>
</dbReference>
<keyword evidence="7 8" id="KW-0472">Membrane</keyword>
<dbReference type="NCBIfam" id="TIGR00410">
    <property type="entry name" value="lacE"/>
    <property type="match status" value="1"/>
</dbReference>
<dbReference type="GO" id="GO:0009401">
    <property type="term" value="P:phosphoenolpyruvate-dependent sugar phosphotransferase system"/>
    <property type="evidence" value="ECO:0007669"/>
    <property type="project" value="InterPro"/>
</dbReference>
<dbReference type="EMBL" id="JAASUB010000005">
    <property type="protein sequence ID" value="MBC1509266.1"/>
    <property type="molecule type" value="Genomic_DNA"/>
</dbReference>
<evidence type="ECO:0000256" key="7">
    <source>
        <dbReference type="ARBA" id="ARBA00023136"/>
    </source>
</evidence>
<evidence type="ECO:0000256" key="2">
    <source>
        <dbReference type="ARBA" id="ARBA00022448"/>
    </source>
</evidence>
<dbReference type="PANTHER" id="PTHR33989">
    <property type="match status" value="1"/>
</dbReference>
<feature type="transmembrane region" description="Helical" evidence="9">
    <location>
        <begin position="197"/>
        <end position="218"/>
    </location>
</feature>
<evidence type="ECO:0000313" key="11">
    <source>
        <dbReference type="EMBL" id="MBC1488027.1"/>
    </source>
</evidence>
<organism evidence="11 13">
    <name type="scientific">Listeria immobilis</name>
    <dbReference type="NCBI Taxonomy" id="2713502"/>
    <lineage>
        <taxon>Bacteria</taxon>
        <taxon>Bacillati</taxon>
        <taxon>Bacillota</taxon>
        <taxon>Bacilli</taxon>
        <taxon>Bacillales</taxon>
        <taxon>Listeriaceae</taxon>
        <taxon>Listeria</taxon>
    </lineage>
</organism>
<dbReference type="InterPro" id="IPR051088">
    <property type="entry name" value="PTS_Sugar-EIIC/EIIB"/>
</dbReference>
<evidence type="ECO:0000256" key="1">
    <source>
        <dbReference type="ARBA" id="ARBA00004651"/>
    </source>
</evidence>
<feature type="transmembrane region" description="Helical" evidence="9">
    <location>
        <begin position="27"/>
        <end position="49"/>
    </location>
</feature>
<dbReference type="InterPro" id="IPR003352">
    <property type="entry name" value="PTS_EIIC"/>
</dbReference>
<dbReference type="InterPro" id="IPR004501">
    <property type="entry name" value="PTS_EIIC_3"/>
</dbReference>
<comment type="caution">
    <text evidence="11">The sequence shown here is derived from an EMBL/GenBank/DDBJ whole genome shotgun (WGS) entry which is preliminary data.</text>
</comment>
<evidence type="ECO:0000256" key="6">
    <source>
        <dbReference type="ARBA" id="ARBA00022989"/>
    </source>
</evidence>
<evidence type="ECO:0000256" key="4">
    <source>
        <dbReference type="ARBA" id="ARBA00022597"/>
    </source>
</evidence>
<keyword evidence="4 8" id="KW-0762">Sugar transport</keyword>
<feature type="transmembrane region" description="Helical" evidence="9">
    <location>
        <begin position="402"/>
        <end position="422"/>
    </location>
</feature>
<gene>
    <name evidence="11" type="ORF">HCJ38_03260</name>
    <name evidence="12" type="ORF">HCJ59_05045</name>
</gene>
<keyword evidence="14" id="KW-1185">Reference proteome</keyword>
<dbReference type="RefSeq" id="WP_185347928.1">
    <property type="nucleotide sequence ID" value="NZ_JAASTU010000020.1"/>
</dbReference>
<dbReference type="PROSITE" id="PS51105">
    <property type="entry name" value="PTS_EIIC_TYPE_3"/>
    <property type="match status" value="1"/>
</dbReference>
<dbReference type="PANTHER" id="PTHR33989:SF10">
    <property type="entry name" value="PERMEASE IIC COMPONENT"/>
    <property type="match status" value="1"/>
</dbReference>
<evidence type="ECO:0000313" key="12">
    <source>
        <dbReference type="EMBL" id="MBC1509266.1"/>
    </source>
</evidence>
<sequence>MKKFIEKLSWLSQKLGNQIHLKSMRDAFATILPFIMLAGFMVLINNVIIKPDGFMSAIISSETLTTWQNLGNSIVNGTLGIITILIGASVSYFLAQNRKFENPFAPALMTIALIVIFVPAITEVVPMGAEKTVEVTGVLPLSLMGSAGMFVGIVTALLSTEVFIRLSKSEKMKIHISGDSVPPAVIKSFNVLIPTMLTVLIFAFISFLVATLFSLNLYSLISTLIQKPLTFLVTSVPGFLTLMTISQMLYSIGIAGSGILGPIMDPVLLANMQENMTAFANHAEIPHIINTTFRDIFGVMGGGGNTIALLIAIFIWSKRKDYREIATLSSAPGLFNINEPVVFGLPIVYNLSLMIPFIISTPLCLGLAYLATKLQLISEVVVLVPWTTPVVVSGFLATGGDWRAAVFQIFLIGVCVLLYLPFLKANDRVKAA</sequence>
<evidence type="ECO:0000256" key="9">
    <source>
        <dbReference type="SAM" id="Phobius"/>
    </source>
</evidence>
<dbReference type="Proteomes" id="UP000587800">
    <property type="component" value="Unassembled WGS sequence"/>
</dbReference>
<dbReference type="Proteomes" id="UP000561617">
    <property type="component" value="Unassembled WGS sequence"/>
</dbReference>
<keyword evidence="6 9" id="KW-1133">Transmembrane helix</keyword>
<feature type="transmembrane region" description="Helical" evidence="9">
    <location>
        <begin position="296"/>
        <end position="316"/>
    </location>
</feature>
<feature type="transmembrane region" description="Helical" evidence="9">
    <location>
        <begin position="238"/>
        <end position="263"/>
    </location>
</feature>
<keyword evidence="3 8" id="KW-1003">Cell membrane</keyword>
<reference evidence="13 14" key="1">
    <citation type="submission" date="2020-03" db="EMBL/GenBank/DDBJ databases">
        <title>Soil Listeria distribution.</title>
        <authorList>
            <person name="Liao J."/>
            <person name="Wiedmann M."/>
        </authorList>
    </citation>
    <scope>NUCLEOTIDE SEQUENCE [LARGE SCALE GENOMIC DNA]</scope>
    <source>
        <strain evidence="12 14">FSL L7-1515</strain>
        <strain evidence="11 13">FSL L7-1554</strain>
    </source>
</reference>
<comment type="function">
    <text evidence="8">The phosphoenolpyruvate-dependent sugar phosphotransferase system (PTS), a major carbohydrate active -transport system, catalyzes the phosphorylation of incoming sugar substrates concomitant with their translocation across the cell membrane.</text>
</comment>
<keyword evidence="2 8" id="KW-0813">Transport</keyword>
<dbReference type="GO" id="GO:0005886">
    <property type="term" value="C:plasma membrane"/>
    <property type="evidence" value="ECO:0007669"/>
    <property type="project" value="UniProtKB-SubCell"/>
</dbReference>
<feature type="transmembrane region" description="Helical" evidence="9">
    <location>
        <begin position="74"/>
        <end position="95"/>
    </location>
</feature>
<feature type="transmembrane region" description="Helical" evidence="9">
    <location>
        <begin position="107"/>
        <end position="129"/>
    </location>
</feature>
<feature type="transmembrane region" description="Helical" evidence="9">
    <location>
        <begin position="347"/>
        <end position="369"/>
    </location>
</feature>
<evidence type="ECO:0000256" key="3">
    <source>
        <dbReference type="ARBA" id="ARBA00022475"/>
    </source>
</evidence>
<feature type="transmembrane region" description="Helical" evidence="9">
    <location>
        <begin position="141"/>
        <end position="164"/>
    </location>
</feature>